<keyword evidence="3" id="KW-1185">Reference proteome</keyword>
<dbReference type="Proteomes" id="UP001597032">
    <property type="component" value="Unassembled WGS sequence"/>
</dbReference>
<dbReference type="Pfam" id="PF13715">
    <property type="entry name" value="CarbopepD_reg_2"/>
    <property type="match status" value="1"/>
</dbReference>
<dbReference type="SUPFAM" id="SSF49464">
    <property type="entry name" value="Carboxypeptidase regulatory domain-like"/>
    <property type="match status" value="1"/>
</dbReference>
<feature type="signal peptide" evidence="1">
    <location>
        <begin position="1"/>
        <end position="20"/>
    </location>
</feature>
<comment type="caution">
    <text evidence="2">The sequence shown here is derived from an EMBL/GenBank/DDBJ whole genome shotgun (WGS) entry which is preliminary data.</text>
</comment>
<name>A0ABW2Z3U1_9FLAO</name>
<evidence type="ECO:0000256" key="1">
    <source>
        <dbReference type="SAM" id="SignalP"/>
    </source>
</evidence>
<gene>
    <name evidence="2" type="ORF">ACFQZW_05235</name>
</gene>
<protein>
    <submittedName>
        <fullName evidence="2">Carboxypeptidase-like regulatory domain-containing protein</fullName>
    </submittedName>
</protein>
<dbReference type="EMBL" id="JBHTIC010000006">
    <property type="protein sequence ID" value="MFD0761477.1"/>
    <property type="molecule type" value="Genomic_DNA"/>
</dbReference>
<sequence>MKSFLIYIVLFFSTSLFSQSFNVSSLVSDVNNEGVIEGVVYDTNLTSELAFANVSIKNTTIEVETDFDGSFSINLKPGNYTLIFSFLGYKTVEVDNVKVTASGVVKCNQVLEALKIEADILSINNSFKG</sequence>
<keyword evidence="1" id="KW-0732">Signal</keyword>
<feature type="chain" id="PRO_5046557952" evidence="1">
    <location>
        <begin position="21"/>
        <end position="129"/>
    </location>
</feature>
<dbReference type="InterPro" id="IPR008969">
    <property type="entry name" value="CarboxyPept-like_regulatory"/>
</dbReference>
<dbReference type="Gene3D" id="2.60.40.1120">
    <property type="entry name" value="Carboxypeptidase-like, regulatory domain"/>
    <property type="match status" value="1"/>
</dbReference>
<accession>A0ABW2Z3U1</accession>
<dbReference type="RefSeq" id="WP_386781619.1">
    <property type="nucleotide sequence ID" value="NZ_JBHTIC010000006.1"/>
</dbReference>
<evidence type="ECO:0000313" key="3">
    <source>
        <dbReference type="Proteomes" id="UP001597032"/>
    </source>
</evidence>
<proteinExistence type="predicted"/>
<organism evidence="2 3">
    <name type="scientific">Lutibacter aestuarii</name>
    <dbReference type="NCBI Taxonomy" id="861111"/>
    <lineage>
        <taxon>Bacteria</taxon>
        <taxon>Pseudomonadati</taxon>
        <taxon>Bacteroidota</taxon>
        <taxon>Flavobacteriia</taxon>
        <taxon>Flavobacteriales</taxon>
        <taxon>Flavobacteriaceae</taxon>
        <taxon>Lutibacter</taxon>
    </lineage>
</organism>
<reference evidence="3" key="1">
    <citation type="journal article" date="2019" name="Int. J. Syst. Evol. Microbiol.">
        <title>The Global Catalogue of Microorganisms (GCM) 10K type strain sequencing project: providing services to taxonomists for standard genome sequencing and annotation.</title>
        <authorList>
            <consortium name="The Broad Institute Genomics Platform"/>
            <consortium name="The Broad Institute Genome Sequencing Center for Infectious Disease"/>
            <person name="Wu L."/>
            <person name="Ma J."/>
        </authorList>
    </citation>
    <scope>NUCLEOTIDE SEQUENCE [LARGE SCALE GENOMIC DNA]</scope>
    <source>
        <strain evidence="3">CCUG 60022</strain>
    </source>
</reference>
<evidence type="ECO:0000313" key="2">
    <source>
        <dbReference type="EMBL" id="MFD0761477.1"/>
    </source>
</evidence>